<keyword evidence="12 13" id="KW-0546">Nucleotide metabolism</keyword>
<feature type="active site" description="Pros-phosphohistidine intermediate" evidence="13 14">
    <location>
        <position position="117"/>
    </location>
</feature>
<dbReference type="EC" id="2.7.4.6" evidence="3 13"/>
<dbReference type="InterPro" id="IPR001564">
    <property type="entry name" value="Nucleoside_diP_kinase"/>
</dbReference>
<evidence type="ECO:0000256" key="3">
    <source>
        <dbReference type="ARBA" id="ARBA00012966"/>
    </source>
</evidence>
<keyword evidence="13" id="KW-0963">Cytoplasm</keyword>
<keyword evidence="9 13" id="KW-0418">Kinase</keyword>
<dbReference type="PANTHER" id="PTHR11349">
    <property type="entry name" value="NUCLEOSIDE DIPHOSPHATE KINASE"/>
    <property type="match status" value="1"/>
</dbReference>
<comment type="subcellular location">
    <subcellularLocation>
        <location evidence="13">Cytoplasm</location>
    </subcellularLocation>
</comment>
<evidence type="ECO:0000313" key="18">
    <source>
        <dbReference type="EMBL" id="CAA9582281.1"/>
    </source>
</evidence>
<feature type="domain" description="Nucleoside diphosphate kinase-like" evidence="17">
    <location>
        <begin position="3"/>
        <end position="140"/>
    </location>
</feature>
<evidence type="ECO:0000256" key="14">
    <source>
        <dbReference type="PROSITE-ProRule" id="PRU00706"/>
    </source>
</evidence>
<dbReference type="Pfam" id="PF00334">
    <property type="entry name" value="NDK"/>
    <property type="match status" value="1"/>
</dbReference>
<evidence type="ECO:0000256" key="13">
    <source>
        <dbReference type="HAMAP-Rule" id="MF_00451"/>
    </source>
</evidence>
<proteinExistence type="inferred from homology"/>
<feature type="binding site" evidence="13 14">
    <location>
        <position position="93"/>
    </location>
    <ligand>
        <name>ATP</name>
        <dbReference type="ChEBI" id="CHEBI:30616"/>
    </ligand>
</feature>
<dbReference type="EMBL" id="CADCWF010000352">
    <property type="protein sequence ID" value="CAA9582281.1"/>
    <property type="molecule type" value="Genomic_DNA"/>
</dbReference>
<feature type="binding site" evidence="13 14">
    <location>
        <position position="59"/>
    </location>
    <ligand>
        <name>ATP</name>
        <dbReference type="ChEBI" id="CHEBI:30616"/>
    </ligand>
</feature>
<keyword evidence="10 13" id="KW-0067">ATP-binding</keyword>
<dbReference type="InterPro" id="IPR023005">
    <property type="entry name" value="Nucleoside_diP_kinase_AS"/>
</dbReference>
<dbReference type="HAMAP" id="MF_00451">
    <property type="entry name" value="NDP_kinase"/>
    <property type="match status" value="1"/>
</dbReference>
<dbReference type="SMART" id="SM00562">
    <property type="entry name" value="NDK"/>
    <property type="match status" value="1"/>
</dbReference>
<evidence type="ECO:0000256" key="5">
    <source>
        <dbReference type="ARBA" id="ARBA00022553"/>
    </source>
</evidence>
<keyword evidence="11 13" id="KW-0460">Magnesium</keyword>
<keyword evidence="5 13" id="KW-0597">Phosphoprotein</keyword>
<comment type="function">
    <text evidence="13">Major role in the synthesis of nucleoside triphosphates other than ATP. The ATP gamma phosphate is transferred to the NDP beta phosphate via a ping-pong mechanism, using a phosphorylated active-site intermediate.</text>
</comment>
<dbReference type="NCBIfam" id="NF001908">
    <property type="entry name" value="PRK00668.1"/>
    <property type="match status" value="1"/>
</dbReference>
<dbReference type="InterPro" id="IPR036850">
    <property type="entry name" value="NDK-like_dom_sf"/>
</dbReference>
<protein>
    <recommendedName>
        <fullName evidence="4 13">Nucleoside diphosphate kinase</fullName>
        <shortName evidence="13">NDK</shortName>
        <shortName evidence="13">NDP kinase</shortName>
        <ecNumber evidence="3 13">2.7.4.6</ecNumber>
    </recommendedName>
    <alternativeName>
        <fullName evidence="13">Nucleoside-2-P kinase</fullName>
    </alternativeName>
</protein>
<dbReference type="SUPFAM" id="SSF54919">
    <property type="entry name" value="Nucleoside diphosphate kinase, NDK"/>
    <property type="match status" value="1"/>
</dbReference>
<name>A0A6J4VLI3_9BACT</name>
<dbReference type="FunFam" id="3.30.70.141:FF:000003">
    <property type="entry name" value="Nucleoside diphosphate kinase"/>
    <property type="match status" value="1"/>
</dbReference>
<dbReference type="GO" id="GO:0006183">
    <property type="term" value="P:GTP biosynthetic process"/>
    <property type="evidence" value="ECO:0007669"/>
    <property type="project" value="UniProtKB-UniRule"/>
</dbReference>
<keyword evidence="6 13" id="KW-0808">Transferase</keyword>
<evidence type="ECO:0000256" key="12">
    <source>
        <dbReference type="ARBA" id="ARBA00023080"/>
    </source>
</evidence>
<feature type="binding site" evidence="13 14">
    <location>
        <position position="87"/>
    </location>
    <ligand>
        <name>ATP</name>
        <dbReference type="ChEBI" id="CHEBI:30616"/>
    </ligand>
</feature>
<dbReference type="PROSITE" id="PS51374">
    <property type="entry name" value="NDPK_LIKE"/>
    <property type="match status" value="1"/>
</dbReference>
<keyword evidence="8 13" id="KW-0547">Nucleotide-binding</keyword>
<comment type="cofactor">
    <cofactor evidence="1 13">
        <name>Mg(2+)</name>
        <dbReference type="ChEBI" id="CHEBI:18420"/>
    </cofactor>
</comment>
<dbReference type="GO" id="GO:0005737">
    <property type="term" value="C:cytoplasm"/>
    <property type="evidence" value="ECO:0007669"/>
    <property type="project" value="UniProtKB-SubCell"/>
</dbReference>
<sequence length="151" mass="16059">MAVEQTLVIVKPDGVQRGLVGEIVGRLERRGLRIAALGLRVIDPELAGTHYAEHRERPFYAGLVEYIGSGPSVVMVLEGPAAIEATRSAVGATNPVKAAPGTIRGDLGLMTGRNLIHASDSLESAEREIGLFFGSGVALSYERAIDPWIVE</sequence>
<organism evidence="18">
    <name type="scientific">uncultured Thermomicrobiales bacterium</name>
    <dbReference type="NCBI Taxonomy" id="1645740"/>
    <lineage>
        <taxon>Bacteria</taxon>
        <taxon>Pseudomonadati</taxon>
        <taxon>Thermomicrobiota</taxon>
        <taxon>Thermomicrobia</taxon>
        <taxon>Thermomicrobiales</taxon>
        <taxon>environmental samples</taxon>
    </lineage>
</organism>
<evidence type="ECO:0000256" key="4">
    <source>
        <dbReference type="ARBA" id="ARBA00017632"/>
    </source>
</evidence>
<evidence type="ECO:0000256" key="16">
    <source>
        <dbReference type="RuleBase" id="RU004013"/>
    </source>
</evidence>
<evidence type="ECO:0000256" key="7">
    <source>
        <dbReference type="ARBA" id="ARBA00022723"/>
    </source>
</evidence>
<dbReference type="GO" id="GO:0004550">
    <property type="term" value="F:nucleoside diphosphate kinase activity"/>
    <property type="evidence" value="ECO:0007669"/>
    <property type="project" value="UniProtKB-UniRule"/>
</dbReference>
<evidence type="ECO:0000256" key="15">
    <source>
        <dbReference type="RuleBase" id="RU004011"/>
    </source>
</evidence>
<evidence type="ECO:0000256" key="11">
    <source>
        <dbReference type="ARBA" id="ARBA00022842"/>
    </source>
</evidence>
<dbReference type="InterPro" id="IPR034907">
    <property type="entry name" value="NDK-like_dom"/>
</dbReference>
<feature type="binding site" evidence="13 14">
    <location>
        <position position="104"/>
    </location>
    <ligand>
        <name>ATP</name>
        <dbReference type="ChEBI" id="CHEBI:30616"/>
    </ligand>
</feature>
<evidence type="ECO:0000256" key="1">
    <source>
        <dbReference type="ARBA" id="ARBA00001946"/>
    </source>
</evidence>
<gene>
    <name evidence="13" type="primary">ndk</name>
    <name evidence="18" type="ORF">AVDCRST_MAG59-4888</name>
</gene>
<keyword evidence="7 13" id="KW-0479">Metal-binding</keyword>
<comment type="similarity">
    <text evidence="2 13 14 15">Belongs to the NDK family.</text>
</comment>
<evidence type="ECO:0000256" key="8">
    <source>
        <dbReference type="ARBA" id="ARBA00022741"/>
    </source>
</evidence>
<evidence type="ECO:0000259" key="17">
    <source>
        <dbReference type="SMART" id="SM00562"/>
    </source>
</evidence>
<evidence type="ECO:0000256" key="2">
    <source>
        <dbReference type="ARBA" id="ARBA00008142"/>
    </source>
</evidence>
<feature type="binding site" evidence="13 14">
    <location>
        <position position="11"/>
    </location>
    <ligand>
        <name>ATP</name>
        <dbReference type="ChEBI" id="CHEBI:30616"/>
    </ligand>
</feature>
<comment type="catalytic activity">
    <reaction evidence="13 16">
        <text>a 2'-deoxyribonucleoside 5'-diphosphate + ATP = a 2'-deoxyribonucleoside 5'-triphosphate + ADP</text>
        <dbReference type="Rhea" id="RHEA:44640"/>
        <dbReference type="ChEBI" id="CHEBI:30616"/>
        <dbReference type="ChEBI" id="CHEBI:61560"/>
        <dbReference type="ChEBI" id="CHEBI:73316"/>
        <dbReference type="ChEBI" id="CHEBI:456216"/>
        <dbReference type="EC" id="2.7.4.6"/>
    </reaction>
</comment>
<comment type="catalytic activity">
    <reaction evidence="13">
        <text>a ribonucleoside 5'-diphosphate + ATP = a ribonucleoside 5'-triphosphate + ADP</text>
        <dbReference type="Rhea" id="RHEA:18113"/>
        <dbReference type="ChEBI" id="CHEBI:30616"/>
        <dbReference type="ChEBI" id="CHEBI:57930"/>
        <dbReference type="ChEBI" id="CHEBI:61557"/>
        <dbReference type="ChEBI" id="CHEBI:456216"/>
        <dbReference type="EC" id="2.7.4.6"/>
    </reaction>
</comment>
<dbReference type="GO" id="GO:0046872">
    <property type="term" value="F:metal ion binding"/>
    <property type="evidence" value="ECO:0007669"/>
    <property type="project" value="UniProtKB-KW"/>
</dbReference>
<reference evidence="18" key="1">
    <citation type="submission" date="2020-02" db="EMBL/GenBank/DDBJ databases">
        <authorList>
            <person name="Meier V. D."/>
        </authorList>
    </citation>
    <scope>NUCLEOTIDE SEQUENCE</scope>
    <source>
        <strain evidence="18">AVDCRST_MAG59</strain>
    </source>
</reference>
<dbReference type="Gene3D" id="3.30.70.141">
    <property type="entry name" value="Nucleoside diphosphate kinase-like domain"/>
    <property type="match status" value="1"/>
</dbReference>
<dbReference type="PROSITE" id="PS00469">
    <property type="entry name" value="NDPK"/>
    <property type="match status" value="1"/>
</dbReference>
<comment type="subunit">
    <text evidence="13">Homotetramer.</text>
</comment>
<evidence type="ECO:0000256" key="10">
    <source>
        <dbReference type="ARBA" id="ARBA00022840"/>
    </source>
</evidence>
<dbReference type="PRINTS" id="PR01243">
    <property type="entry name" value="NUCDPKINASE"/>
</dbReference>
<evidence type="ECO:0000256" key="6">
    <source>
        <dbReference type="ARBA" id="ARBA00022679"/>
    </source>
</evidence>
<accession>A0A6J4VLI3</accession>
<dbReference type="CDD" id="cd04413">
    <property type="entry name" value="NDPk_I"/>
    <property type="match status" value="1"/>
</dbReference>
<feature type="binding site" evidence="13 14">
    <location>
        <position position="114"/>
    </location>
    <ligand>
        <name>ATP</name>
        <dbReference type="ChEBI" id="CHEBI:30616"/>
    </ligand>
</feature>
<dbReference type="GO" id="GO:0005524">
    <property type="term" value="F:ATP binding"/>
    <property type="evidence" value="ECO:0007669"/>
    <property type="project" value="UniProtKB-UniRule"/>
</dbReference>
<dbReference type="AlphaFoldDB" id="A0A6J4VLI3"/>
<dbReference type="GO" id="GO:0006228">
    <property type="term" value="P:UTP biosynthetic process"/>
    <property type="evidence" value="ECO:0007669"/>
    <property type="project" value="UniProtKB-UniRule"/>
</dbReference>
<evidence type="ECO:0000256" key="9">
    <source>
        <dbReference type="ARBA" id="ARBA00022777"/>
    </source>
</evidence>
<dbReference type="GO" id="GO:0006241">
    <property type="term" value="P:CTP biosynthetic process"/>
    <property type="evidence" value="ECO:0007669"/>
    <property type="project" value="UniProtKB-UniRule"/>
</dbReference>